<evidence type="ECO:0000313" key="3">
    <source>
        <dbReference type="EMBL" id="MBO0623029.1"/>
    </source>
</evidence>
<evidence type="ECO:0000256" key="1">
    <source>
        <dbReference type="SAM" id="MobiDB-lite"/>
    </source>
</evidence>
<feature type="compositionally biased region" description="Polar residues" evidence="1">
    <location>
        <begin position="524"/>
        <end position="541"/>
    </location>
</feature>
<reference evidence="3" key="1">
    <citation type="submission" date="2021-03" db="EMBL/GenBank/DDBJ databases">
        <title>Genome sequence of Bifidobacterium asteroides strain wkB204 isolated from a honey bee gut.</title>
        <authorList>
            <person name="Motta E.V.S."/>
            <person name="Kwong W.K."/>
            <person name="Moran N.A."/>
        </authorList>
    </citation>
    <scope>NUCLEOTIDE SEQUENCE</scope>
    <source>
        <strain evidence="3">WkB204</strain>
    </source>
</reference>
<dbReference type="InterPro" id="IPR046112">
    <property type="entry name" value="DUF6049"/>
</dbReference>
<feature type="region of interest" description="Disordered" evidence="1">
    <location>
        <begin position="223"/>
        <end position="249"/>
    </location>
</feature>
<feature type="compositionally biased region" description="Basic and acidic residues" evidence="1">
    <location>
        <begin position="544"/>
        <end position="556"/>
    </location>
</feature>
<organism evidence="3 4">
    <name type="scientific">Bifidobacterium asteroides</name>
    <dbReference type="NCBI Taxonomy" id="1684"/>
    <lineage>
        <taxon>Bacteria</taxon>
        <taxon>Bacillati</taxon>
        <taxon>Actinomycetota</taxon>
        <taxon>Actinomycetes</taxon>
        <taxon>Bifidobacteriales</taxon>
        <taxon>Bifidobacteriaceae</taxon>
        <taxon>Bifidobacterium</taxon>
    </lineage>
</organism>
<feature type="region of interest" description="Disordered" evidence="1">
    <location>
        <begin position="518"/>
        <end position="556"/>
    </location>
</feature>
<proteinExistence type="predicted"/>
<dbReference type="Proteomes" id="UP000664299">
    <property type="component" value="Unassembled WGS sequence"/>
</dbReference>
<dbReference type="Pfam" id="PF19516">
    <property type="entry name" value="DUF6049"/>
    <property type="match status" value="1"/>
</dbReference>
<keyword evidence="2" id="KW-1133">Transmembrane helix</keyword>
<evidence type="ECO:0000256" key="2">
    <source>
        <dbReference type="SAM" id="Phobius"/>
    </source>
</evidence>
<accession>A0ABS3IRP3</accession>
<protein>
    <submittedName>
        <fullName evidence="3">Uncharacterized protein</fullName>
    </submittedName>
</protein>
<keyword evidence="4" id="KW-1185">Reference proteome</keyword>
<keyword evidence="2" id="KW-0812">Transmembrane</keyword>
<keyword evidence="2" id="KW-0472">Membrane</keyword>
<feature type="compositionally biased region" description="Polar residues" evidence="1">
    <location>
        <begin position="223"/>
        <end position="239"/>
    </location>
</feature>
<gene>
    <name evidence="3" type="ORF">J1F30_01375</name>
</gene>
<sequence>MIQTPLRPSGRTSQHTHAFNRWTRWARILLTIVLLLTLVMAPWHPTPALAATNHQSSAEVALRWSTPVVTDKSGYTLRAAVTNTANQPMENAHLSVSTNALYSFSSRADMQAWSEGHARIPTPDVLGTQTVPTIPAGQSVEVAVNVPADQGSIKKMTSWGPKPVRLSLSDDQDQVLGDVFTFLTRTWDGLPTAGTPALALTMVMPLTSSDWNIDDKAMTALMTQSSPGNDKNRSVTLTRQGARRQGDQSQLLTKHGSLQALGDPVYLSAFANRPQIQGLIQPADFDITGYASQNQDRYAQAGVTPGSWSAKTSAKLYADSAPDTYAWQGRQEWTVESITAARRAGYQTVIAPQGFEVDAGTSAHTGKYTIETKAGKVTLLSAQRELSNLARGHPSSTRATGEQTQAGQTARFIAQSAFYQMEQPYAERSLLVCFDTDEDTQQADRIMTELEHAPWISLKSMDDLMQAPDFTGGSSGLLKALELGNTKGSAKHGDGSTGTLDSLIASRSEIDRFATTILADGKQDSQPTASATAGKTDSQALARQDADATARQPKDPHQWLSQLTAAHDDLALKSLGGTAAAAGLADQAEAVSHRLLDGVSITPSESLNVVSETASMPVTVSNSHPYPVHTRISARTDSMEIVTSRMAEAVIPARSEAQVTFKVRVAAAGRANVDIGLLDRQGRPFGQVRRAQITSNLRLSDMSGLIIIVIAVLLGLLGLWRQFHRTKDPDE</sequence>
<evidence type="ECO:0000313" key="4">
    <source>
        <dbReference type="Proteomes" id="UP000664299"/>
    </source>
</evidence>
<name>A0ABS3IRP3_9BIFI</name>
<comment type="caution">
    <text evidence="3">The sequence shown here is derived from an EMBL/GenBank/DDBJ whole genome shotgun (WGS) entry which is preliminary data.</text>
</comment>
<feature type="transmembrane region" description="Helical" evidence="2">
    <location>
        <begin position="702"/>
        <end position="720"/>
    </location>
</feature>
<dbReference type="EMBL" id="JAFMNU010000002">
    <property type="protein sequence ID" value="MBO0623029.1"/>
    <property type="molecule type" value="Genomic_DNA"/>
</dbReference>